<dbReference type="EC" id="6.1.1.11" evidence="1"/>
<keyword evidence="2" id="KW-0436">Ligase</keyword>
<dbReference type="SUPFAM" id="SSF55681">
    <property type="entry name" value="Class II aaRS and biotin synthetases"/>
    <property type="match status" value="1"/>
</dbReference>
<organism evidence="10 11">
    <name type="scientific">Austropuccinia psidii MF-1</name>
    <dbReference type="NCBI Taxonomy" id="1389203"/>
    <lineage>
        <taxon>Eukaryota</taxon>
        <taxon>Fungi</taxon>
        <taxon>Dikarya</taxon>
        <taxon>Basidiomycota</taxon>
        <taxon>Pucciniomycotina</taxon>
        <taxon>Pucciniomycetes</taxon>
        <taxon>Pucciniales</taxon>
        <taxon>Sphaerophragmiaceae</taxon>
        <taxon>Austropuccinia</taxon>
    </lineage>
</organism>
<evidence type="ECO:0000313" key="11">
    <source>
        <dbReference type="Proteomes" id="UP000765509"/>
    </source>
</evidence>
<dbReference type="Pfam" id="PF00587">
    <property type="entry name" value="tRNA-synt_2b"/>
    <property type="match status" value="1"/>
</dbReference>
<accession>A0A9Q3DCK9</accession>
<dbReference type="GO" id="GO:0004828">
    <property type="term" value="F:serine-tRNA ligase activity"/>
    <property type="evidence" value="ECO:0007669"/>
    <property type="project" value="UniProtKB-EC"/>
</dbReference>
<dbReference type="InterPro" id="IPR045864">
    <property type="entry name" value="aa-tRNA-synth_II/BPL/LPL"/>
</dbReference>
<gene>
    <name evidence="10" type="ORF">O181_037387</name>
</gene>
<evidence type="ECO:0000313" key="10">
    <source>
        <dbReference type="EMBL" id="MBW0497672.1"/>
    </source>
</evidence>
<dbReference type="InterPro" id="IPR006195">
    <property type="entry name" value="aa-tRNA-synth_II"/>
</dbReference>
<evidence type="ECO:0000256" key="4">
    <source>
        <dbReference type="ARBA" id="ARBA00022840"/>
    </source>
</evidence>
<proteinExistence type="predicted"/>
<evidence type="ECO:0000256" key="1">
    <source>
        <dbReference type="ARBA" id="ARBA00012840"/>
    </source>
</evidence>
<dbReference type="GO" id="GO:0006434">
    <property type="term" value="P:seryl-tRNA aminoacylation"/>
    <property type="evidence" value="ECO:0007669"/>
    <property type="project" value="InterPro"/>
</dbReference>
<evidence type="ECO:0000256" key="6">
    <source>
        <dbReference type="ARBA" id="ARBA00031113"/>
    </source>
</evidence>
<evidence type="ECO:0000256" key="3">
    <source>
        <dbReference type="ARBA" id="ARBA00022741"/>
    </source>
</evidence>
<evidence type="ECO:0000256" key="8">
    <source>
        <dbReference type="SAM" id="MobiDB-lite"/>
    </source>
</evidence>
<feature type="domain" description="Aminoacyl-transfer RNA synthetases class-II family profile" evidence="9">
    <location>
        <begin position="388"/>
        <end position="563"/>
    </location>
</feature>
<dbReference type="InterPro" id="IPR002317">
    <property type="entry name" value="Ser-tRNA-ligase_type_1"/>
</dbReference>
<dbReference type="InterPro" id="IPR002314">
    <property type="entry name" value="aa-tRNA-synt_IIb"/>
</dbReference>
<name>A0A9Q3DCK9_9BASI</name>
<protein>
    <recommendedName>
        <fullName evidence="1">serine--tRNA ligase</fullName>
        <ecNumber evidence="1">6.1.1.11</ecNumber>
    </recommendedName>
    <alternativeName>
        <fullName evidence="6">Seryl-tRNA synthetase</fullName>
    </alternativeName>
    <alternativeName>
        <fullName evidence="7">Seryl-tRNA(Ser) synthetase</fullName>
    </alternativeName>
</protein>
<feature type="region of interest" description="Disordered" evidence="8">
    <location>
        <begin position="100"/>
        <end position="132"/>
    </location>
</feature>
<dbReference type="PROSITE" id="PS50862">
    <property type="entry name" value="AA_TRNA_LIGASE_II"/>
    <property type="match status" value="1"/>
</dbReference>
<evidence type="ECO:0000256" key="2">
    <source>
        <dbReference type="ARBA" id="ARBA00022598"/>
    </source>
</evidence>
<dbReference type="AlphaFoldDB" id="A0A9Q3DCK9"/>
<dbReference type="Gene3D" id="1.10.287.40">
    <property type="entry name" value="Serine-tRNA synthetase, tRNA binding domain"/>
    <property type="match status" value="1"/>
</dbReference>
<keyword evidence="3" id="KW-0547">Nucleotide-binding</keyword>
<feature type="region of interest" description="Disordered" evidence="8">
    <location>
        <begin position="495"/>
        <end position="517"/>
    </location>
</feature>
<keyword evidence="11" id="KW-1185">Reference proteome</keyword>
<sequence>MLKILSLSILKKFCKSKSHHSGSLSFYLIRLYSSNSASINSNNSTLSIKPALNFNHIISNPETLNKNLIHRKSHLSPDTLEDIVYLHNESKNLSKRLAEARQRHNSLGNKIKDAINNNKSLKEKENSTKSSNQIQDLLSLNSNNSINQNQTDLLGTSNLGLSEKVQDYHTEAATLKESILNLSKDAITLEQRLLSLALQLPNDLHPDVPIGPYSNSQIVSSSYGIKSSTDSLPFNSFDQPCRSPDLNRDHLNIMTQLGWLSFADAQKTTGPSFAFLIGNGAFLELALIQYALSLALRDHWNLTIGPDLIRTDLSDRCGFSPRDGGESNQTYFVSTSKNSLAETSSDPSLNSLTRPTHCLAATAEIPLVSSHHSITLPNSTYPSFPSQPIQLVTLGNAYRAEAGSRGTEKADNRSSEKMLQKMLNFQIKLIESLNLPYRVLQMSSQELGAPAYHKYDIETWMPGRGRWGEVSSASNCTDYQSRRLAIRYRAQQNIETPTSDPSVAKDTSSMPSKTSITKKSNEKSLYVHTLNATAAAMPRLIVSLIENGIILNKHNKPVKLELPASLKPFWLGEHTDIEWI</sequence>
<dbReference type="OrthoDB" id="10264585at2759"/>
<dbReference type="Proteomes" id="UP000765509">
    <property type="component" value="Unassembled WGS sequence"/>
</dbReference>
<dbReference type="InterPro" id="IPR042103">
    <property type="entry name" value="SerRS_1_N_sf"/>
</dbReference>
<keyword evidence="4" id="KW-0067">ATP-binding</keyword>
<dbReference type="SUPFAM" id="SSF46589">
    <property type="entry name" value="tRNA-binding arm"/>
    <property type="match status" value="1"/>
</dbReference>
<comment type="caution">
    <text evidence="10">The sequence shown here is derived from an EMBL/GenBank/DDBJ whole genome shotgun (WGS) entry which is preliminary data.</text>
</comment>
<dbReference type="InterPro" id="IPR010978">
    <property type="entry name" value="tRNA-bd_arm"/>
</dbReference>
<dbReference type="Gene3D" id="3.30.930.10">
    <property type="entry name" value="Bira Bifunctional Protein, Domain 2"/>
    <property type="match status" value="1"/>
</dbReference>
<reference evidence="10" key="1">
    <citation type="submission" date="2021-03" db="EMBL/GenBank/DDBJ databases">
        <title>Draft genome sequence of rust myrtle Austropuccinia psidii MF-1, a brazilian biotype.</title>
        <authorList>
            <person name="Quecine M.C."/>
            <person name="Pachon D.M.R."/>
            <person name="Bonatelli M.L."/>
            <person name="Correr F.H."/>
            <person name="Franceschini L.M."/>
            <person name="Leite T.F."/>
            <person name="Margarido G.R.A."/>
            <person name="Almeida C.A."/>
            <person name="Ferrarezi J.A."/>
            <person name="Labate C.A."/>
        </authorList>
    </citation>
    <scope>NUCLEOTIDE SEQUENCE</scope>
    <source>
        <strain evidence="10">MF-1</strain>
    </source>
</reference>
<evidence type="ECO:0000259" key="9">
    <source>
        <dbReference type="PROSITE" id="PS50862"/>
    </source>
</evidence>
<dbReference type="PANTHER" id="PTHR11778">
    <property type="entry name" value="SERYL-TRNA SYNTHETASE"/>
    <property type="match status" value="1"/>
</dbReference>
<dbReference type="EMBL" id="AVOT02014307">
    <property type="protein sequence ID" value="MBW0497672.1"/>
    <property type="molecule type" value="Genomic_DNA"/>
</dbReference>
<dbReference type="GO" id="GO:0005524">
    <property type="term" value="F:ATP binding"/>
    <property type="evidence" value="ECO:0007669"/>
    <property type="project" value="UniProtKB-KW"/>
</dbReference>
<keyword evidence="5" id="KW-0030">Aminoacyl-tRNA synthetase</keyword>
<evidence type="ECO:0000256" key="7">
    <source>
        <dbReference type="ARBA" id="ARBA00034892"/>
    </source>
</evidence>
<evidence type="ECO:0000256" key="5">
    <source>
        <dbReference type="ARBA" id="ARBA00023146"/>
    </source>
</evidence>